<feature type="transmembrane region" description="Helical" evidence="1">
    <location>
        <begin position="145"/>
        <end position="161"/>
    </location>
</feature>
<name>A0A7Z8G6F3_CARDV</name>
<protein>
    <submittedName>
        <fullName evidence="2">Uncharacterized protein</fullName>
    </submittedName>
</protein>
<feature type="transmembrane region" description="Helical" evidence="1">
    <location>
        <begin position="274"/>
        <end position="294"/>
    </location>
</feature>
<comment type="caution">
    <text evidence="2">The sequence shown here is derived from an EMBL/GenBank/DDBJ whole genome shotgun (WGS) entry which is preliminary data.</text>
</comment>
<dbReference type="EMBL" id="NRPP01000007">
    <property type="protein sequence ID" value="TFJ28737.1"/>
    <property type="molecule type" value="Genomic_DNA"/>
</dbReference>
<sequence length="501" mass="57387">MTTQSVTEHKIVHQTQTFKNWLIENNWKLISIIFIYQMAILSIGIVNFPYIDDVSRQIHGDTSFAWSYSRWGSELASWAVQGSRHLTDMGLTTHILTGLILATSSILAVYILNNKKMDWVPLISSSLIGLNPWFLECISFRFDSPYMALSILFSIFPFLWWKVNKKYFFFLSVIGVFLMCNTYQASSGVYIVMALALFYRDTLTNVPFGQLFKKLFLAGVAFVIAMGAYAIEMKFNPALAERGGIFSTSNIIDLPVTFVKNIYIYGSTIYHQSASIWILFYLIFIILFTVSSIVRSETSILKSFTFALLYLGIAFIFSYGVFLIFTEPLATARPRYMHGFGAFLGISLILMTAKSKNKPINFITKLMALLFMYYMLSFPFTYASMLSYQKDSFERQSTILTTDLKNIVNDDRKNVLVNALFKDSPVVLNSQSNYPILGSLVPSNSAPYWPNFVLFNTYSNLNVNIEPFDFSDFKKTDKKLEITNAYYDIYTKGNKIFVFMK</sequence>
<accession>A0A7Z8G6F3</accession>
<keyword evidence="1" id="KW-0812">Transmembrane</keyword>
<feature type="transmembrane region" description="Helical" evidence="1">
    <location>
        <begin position="29"/>
        <end position="50"/>
    </location>
</feature>
<evidence type="ECO:0000313" key="2">
    <source>
        <dbReference type="EMBL" id="TFJ28737.1"/>
    </source>
</evidence>
<keyword evidence="1" id="KW-0472">Membrane</keyword>
<dbReference type="AlphaFoldDB" id="A0A7Z8G6F3"/>
<feature type="transmembrane region" description="Helical" evidence="1">
    <location>
        <begin position="211"/>
        <end position="231"/>
    </location>
</feature>
<evidence type="ECO:0000256" key="1">
    <source>
        <dbReference type="SAM" id="Phobius"/>
    </source>
</evidence>
<keyword evidence="1" id="KW-1133">Transmembrane helix</keyword>
<feature type="transmembrane region" description="Helical" evidence="1">
    <location>
        <begin position="337"/>
        <end position="354"/>
    </location>
</feature>
<dbReference type="Pfam" id="PF14264">
    <property type="entry name" value="Glucos_trans_II"/>
    <property type="match status" value="1"/>
</dbReference>
<feature type="transmembrane region" description="Helical" evidence="1">
    <location>
        <begin position="167"/>
        <end position="199"/>
    </location>
</feature>
<reference evidence="2 3" key="1">
    <citation type="journal article" date="2018" name="Int. J. Food Microbiol.">
        <title>Growth of Carnobacterium spp. isolated from chilled vacuum-packaged meat under relevant acidic conditions.</title>
        <authorList>
            <person name="Zhang P."/>
            <person name="Badoni M."/>
            <person name="Ganzle M."/>
            <person name="Yang X."/>
        </authorList>
    </citation>
    <scope>NUCLEOTIDE SEQUENCE [LARGE SCALE GENOMIC DNA]</scope>
    <source>
        <strain evidence="2 3">B2</strain>
    </source>
</reference>
<dbReference type="Proteomes" id="UP000297938">
    <property type="component" value="Unassembled WGS sequence"/>
</dbReference>
<organism evidence="2 3">
    <name type="scientific">Carnobacterium divergens</name>
    <name type="common">Lactobacillus divergens</name>
    <dbReference type="NCBI Taxonomy" id="2748"/>
    <lineage>
        <taxon>Bacteria</taxon>
        <taxon>Bacillati</taxon>
        <taxon>Bacillota</taxon>
        <taxon>Bacilli</taxon>
        <taxon>Lactobacillales</taxon>
        <taxon>Carnobacteriaceae</taxon>
        <taxon>Carnobacterium</taxon>
    </lineage>
</organism>
<proteinExistence type="predicted"/>
<feature type="transmembrane region" description="Helical" evidence="1">
    <location>
        <begin position="306"/>
        <end position="325"/>
    </location>
</feature>
<dbReference type="InterPro" id="IPR025686">
    <property type="entry name" value="Glucos_trans_II"/>
</dbReference>
<dbReference type="RefSeq" id="WP_135025778.1">
    <property type="nucleotide sequence ID" value="NZ_JBFUWK010000004.1"/>
</dbReference>
<gene>
    <name evidence="2" type="ORF">CKN69_04180</name>
</gene>
<feature type="transmembrane region" description="Helical" evidence="1">
    <location>
        <begin position="119"/>
        <end position="138"/>
    </location>
</feature>
<feature type="transmembrane region" description="Helical" evidence="1">
    <location>
        <begin position="366"/>
        <end position="388"/>
    </location>
</feature>
<evidence type="ECO:0000313" key="3">
    <source>
        <dbReference type="Proteomes" id="UP000297938"/>
    </source>
</evidence>
<feature type="transmembrane region" description="Helical" evidence="1">
    <location>
        <begin position="91"/>
        <end position="113"/>
    </location>
</feature>